<evidence type="ECO:0000256" key="11">
    <source>
        <dbReference type="ARBA" id="ARBA00023136"/>
    </source>
</evidence>
<evidence type="ECO:0000259" key="13">
    <source>
        <dbReference type="Pfam" id="PF01435"/>
    </source>
</evidence>
<dbReference type="PANTHER" id="PTHR43221">
    <property type="entry name" value="PROTEASE HTPX"/>
    <property type="match status" value="1"/>
</dbReference>
<reference evidence="14" key="1">
    <citation type="submission" date="2018-06" db="EMBL/GenBank/DDBJ databases">
        <authorList>
            <person name="Zhirakovskaya E."/>
        </authorList>
    </citation>
    <scope>NUCLEOTIDE SEQUENCE</scope>
</reference>
<organism evidence="14">
    <name type="scientific">hydrothermal vent metagenome</name>
    <dbReference type="NCBI Taxonomy" id="652676"/>
    <lineage>
        <taxon>unclassified sequences</taxon>
        <taxon>metagenomes</taxon>
        <taxon>ecological metagenomes</taxon>
    </lineage>
</organism>
<keyword evidence="10" id="KW-0482">Metalloprotease</keyword>
<keyword evidence="3" id="KW-1003">Cell membrane</keyword>
<proteinExistence type="predicted"/>
<evidence type="ECO:0000256" key="3">
    <source>
        <dbReference type="ARBA" id="ARBA00022475"/>
    </source>
</evidence>
<evidence type="ECO:0000256" key="9">
    <source>
        <dbReference type="ARBA" id="ARBA00022989"/>
    </source>
</evidence>
<keyword evidence="8" id="KW-0862">Zinc</keyword>
<dbReference type="InterPro" id="IPR001915">
    <property type="entry name" value="Peptidase_M48"/>
</dbReference>
<evidence type="ECO:0000256" key="4">
    <source>
        <dbReference type="ARBA" id="ARBA00022670"/>
    </source>
</evidence>
<keyword evidence="9 12" id="KW-1133">Transmembrane helix</keyword>
<feature type="domain" description="Peptidase M48" evidence="13">
    <location>
        <begin position="128"/>
        <end position="180"/>
    </location>
</feature>
<feature type="transmembrane region" description="Helical" evidence="12">
    <location>
        <begin position="91"/>
        <end position="114"/>
    </location>
</feature>
<evidence type="ECO:0000256" key="8">
    <source>
        <dbReference type="ARBA" id="ARBA00022833"/>
    </source>
</evidence>
<comment type="cofactor">
    <cofactor evidence="1">
        <name>Zn(2+)</name>
        <dbReference type="ChEBI" id="CHEBI:29105"/>
    </cofactor>
</comment>
<accession>A0A3B1C6A6</accession>
<protein>
    <submittedName>
        <fullName evidence="14">Heat shock protein HtpX</fullName>
    </submittedName>
</protein>
<comment type="subcellular location">
    <subcellularLocation>
        <location evidence="2">Cell membrane</location>
        <topology evidence="2">Multi-pass membrane protein</topology>
    </subcellularLocation>
</comment>
<evidence type="ECO:0000313" key="14">
    <source>
        <dbReference type="EMBL" id="VAX25689.1"/>
    </source>
</evidence>
<dbReference type="GO" id="GO:0004222">
    <property type="term" value="F:metalloendopeptidase activity"/>
    <property type="evidence" value="ECO:0007669"/>
    <property type="project" value="InterPro"/>
</dbReference>
<keyword evidence="6" id="KW-0479">Metal-binding</keyword>
<dbReference type="GO" id="GO:0006508">
    <property type="term" value="P:proteolysis"/>
    <property type="evidence" value="ECO:0007669"/>
    <property type="project" value="UniProtKB-KW"/>
</dbReference>
<evidence type="ECO:0000256" key="7">
    <source>
        <dbReference type="ARBA" id="ARBA00022801"/>
    </source>
</evidence>
<dbReference type="EMBL" id="UOGA01000311">
    <property type="protein sequence ID" value="VAX25689.1"/>
    <property type="molecule type" value="Genomic_DNA"/>
</dbReference>
<dbReference type="Pfam" id="PF01435">
    <property type="entry name" value="Peptidase_M48"/>
    <property type="match status" value="1"/>
</dbReference>
<name>A0A3B1C6A6_9ZZZZ</name>
<gene>
    <name evidence="14" type="ORF">MNBD_NITROSPINAE04-887</name>
</gene>
<dbReference type="Gene3D" id="3.30.2010.10">
    <property type="entry name" value="Metalloproteases ('zincins'), catalytic domain"/>
    <property type="match status" value="1"/>
</dbReference>
<evidence type="ECO:0000256" key="12">
    <source>
        <dbReference type="SAM" id="Phobius"/>
    </source>
</evidence>
<evidence type="ECO:0000256" key="10">
    <source>
        <dbReference type="ARBA" id="ARBA00023049"/>
    </source>
</evidence>
<evidence type="ECO:0000256" key="5">
    <source>
        <dbReference type="ARBA" id="ARBA00022692"/>
    </source>
</evidence>
<feature type="non-terminal residue" evidence="14">
    <location>
        <position position="180"/>
    </location>
</feature>
<evidence type="ECO:0000256" key="2">
    <source>
        <dbReference type="ARBA" id="ARBA00004651"/>
    </source>
</evidence>
<dbReference type="InterPro" id="IPR050083">
    <property type="entry name" value="HtpX_protease"/>
</dbReference>
<dbReference type="PANTHER" id="PTHR43221:SF1">
    <property type="entry name" value="PROTEASE HTPX"/>
    <property type="match status" value="1"/>
</dbReference>
<evidence type="ECO:0000256" key="1">
    <source>
        <dbReference type="ARBA" id="ARBA00001947"/>
    </source>
</evidence>
<keyword evidence="5 12" id="KW-0812">Transmembrane</keyword>
<dbReference type="GO" id="GO:0046872">
    <property type="term" value="F:metal ion binding"/>
    <property type="evidence" value="ECO:0007669"/>
    <property type="project" value="UniProtKB-KW"/>
</dbReference>
<sequence length="180" mass="19346">MPAKSLIPCPNCGYENSPRAVLCSLCKEILPDAVQRLRDKKEKIRVERSSFYAEKDKNIRNSYIILFAMIAILALLGVSIGGAYGDPVAGGVIALIVACAISGYSWFSASSLIMSMSGAKKIERDDMPELFNVVEEMKIASGLPMPDVYVIDSPAPNAFATGRDPNNSAVAVTTGLIEKL</sequence>
<dbReference type="GO" id="GO:0005886">
    <property type="term" value="C:plasma membrane"/>
    <property type="evidence" value="ECO:0007669"/>
    <property type="project" value="UniProtKB-SubCell"/>
</dbReference>
<keyword evidence="11 12" id="KW-0472">Membrane</keyword>
<dbReference type="AlphaFoldDB" id="A0A3B1C6A6"/>
<keyword evidence="14" id="KW-0346">Stress response</keyword>
<evidence type="ECO:0000256" key="6">
    <source>
        <dbReference type="ARBA" id="ARBA00022723"/>
    </source>
</evidence>
<keyword evidence="7" id="KW-0378">Hydrolase</keyword>
<feature type="transmembrane region" description="Helical" evidence="12">
    <location>
        <begin position="63"/>
        <end position="85"/>
    </location>
</feature>
<keyword evidence="4" id="KW-0645">Protease</keyword>